<dbReference type="PROSITE" id="PS51257">
    <property type="entry name" value="PROKAR_LIPOPROTEIN"/>
    <property type="match status" value="1"/>
</dbReference>
<dbReference type="EMBL" id="ABCK01000006">
    <property type="protein sequence ID" value="EDM28125.1"/>
    <property type="molecule type" value="Genomic_DNA"/>
</dbReference>
<evidence type="ECO:0000256" key="1">
    <source>
        <dbReference type="SAM" id="Phobius"/>
    </source>
</evidence>
<evidence type="ECO:0000313" key="2">
    <source>
        <dbReference type="EMBL" id="EDM28125.1"/>
    </source>
</evidence>
<dbReference type="Proteomes" id="UP000004947">
    <property type="component" value="Unassembled WGS sequence"/>
</dbReference>
<dbReference type="RefSeq" id="WP_007278118.1">
    <property type="nucleotide sequence ID" value="NZ_ABCK01000006.1"/>
</dbReference>
<proteinExistence type="predicted"/>
<dbReference type="eggNOG" id="ENOG50340VA">
    <property type="taxonomic scope" value="Bacteria"/>
</dbReference>
<sequence>MRIQLLCLLVFFQGITSACDVPVFRYALERWERDLYKVFILHRGDLKEADSKLADEVYAQSIGHGGHANIVTYKVDLNDEKQSSDFYSAYKDLKEIEVGDMPEMVLLYPTSTRVFKAVWNGDFNKANVDELLNSKATAELMKGVLQGYSATFLVMESGNKAKDERAIKEVNEAMELLRNELEMPEGVVQTDGSVTGGKLTPYEAAAIDPSNVLKSGIPLKIDFHMVRMPNNEANNIFRTILSRTFKDESKEPEPKLFAFFGRGRLLGPMVGDEIIVKHLKQLSHYLCGACSCQVKSQNPGIDFLTNLNWGSFIAGSEVVVDKELPPLIGLIDVEDIKEKAEQSKLDEPQEKVTQEEVVADNSTIKTSAFITVLLLFALVIGGSLIIRKK</sequence>
<keyword evidence="1" id="KW-1133">Transmembrane helix</keyword>
<dbReference type="AlphaFoldDB" id="A6DJQ1"/>
<name>A6DJQ1_9BACT</name>
<evidence type="ECO:0000313" key="3">
    <source>
        <dbReference type="Proteomes" id="UP000004947"/>
    </source>
</evidence>
<gene>
    <name evidence="2" type="ORF">LNTAR_12251</name>
</gene>
<comment type="caution">
    <text evidence="2">The sequence shown here is derived from an EMBL/GenBank/DDBJ whole genome shotgun (WGS) entry which is preliminary data.</text>
</comment>
<dbReference type="STRING" id="313628.LNTAR_12251"/>
<dbReference type="OrthoDB" id="290552at2"/>
<organism evidence="2 3">
    <name type="scientific">Lentisphaera araneosa HTCC2155</name>
    <dbReference type="NCBI Taxonomy" id="313628"/>
    <lineage>
        <taxon>Bacteria</taxon>
        <taxon>Pseudomonadati</taxon>
        <taxon>Lentisphaerota</taxon>
        <taxon>Lentisphaeria</taxon>
        <taxon>Lentisphaerales</taxon>
        <taxon>Lentisphaeraceae</taxon>
        <taxon>Lentisphaera</taxon>
    </lineage>
</organism>
<feature type="transmembrane region" description="Helical" evidence="1">
    <location>
        <begin position="368"/>
        <end position="386"/>
    </location>
</feature>
<accession>A6DJQ1</accession>
<keyword evidence="1" id="KW-0472">Membrane</keyword>
<protein>
    <submittedName>
        <fullName evidence="2">Uncharacterized protein</fullName>
    </submittedName>
</protein>
<keyword evidence="1" id="KW-0812">Transmembrane</keyword>
<reference evidence="2 3" key="1">
    <citation type="journal article" date="2010" name="J. Bacteriol.">
        <title>Genome sequence of Lentisphaera araneosa HTCC2155T, the type species of the order Lentisphaerales in the phylum Lentisphaerae.</title>
        <authorList>
            <person name="Thrash J.C."/>
            <person name="Cho J.C."/>
            <person name="Vergin K.L."/>
            <person name="Morris R.M."/>
            <person name="Giovannoni S.J."/>
        </authorList>
    </citation>
    <scope>NUCLEOTIDE SEQUENCE [LARGE SCALE GENOMIC DNA]</scope>
    <source>
        <strain evidence="2 3">HTCC2155</strain>
    </source>
</reference>
<keyword evidence="3" id="KW-1185">Reference proteome</keyword>